<dbReference type="InterPro" id="IPR008988">
    <property type="entry name" value="Transcriptional_repressor_C"/>
</dbReference>
<evidence type="ECO:0000256" key="2">
    <source>
        <dbReference type="SAM" id="MobiDB-lite"/>
    </source>
</evidence>
<dbReference type="Proteomes" id="UP001525961">
    <property type="component" value="Unassembled WGS sequence"/>
</dbReference>
<comment type="caution">
    <text evidence="4">The sequence shown here is derived from an EMBL/GenBank/DDBJ whole genome shotgun (WGS) entry which is preliminary data.</text>
</comment>
<sequence>MKGLGILNKAAGYQHPKDTWFSYLGTTTQPNRTGEVSPPCNPQKGRGDSPLAIAQACDRRRVTQITGGSSLKTYLAEMGVTEGTELVVIDRSASGSVIVIIGDCQIGLGGGMTGNILCVDSTQGGAAVPEVLPPHKKLKTRLREIAVGAKGRIIGYESTNRSYKRRLLSMGLTPGTEFKIIRHAPLGDPTEIKVRGFSLTLRKDEADALCIEKVDR</sequence>
<name>A0ABT2N5V1_9CYAN</name>
<dbReference type="InterPro" id="IPR052713">
    <property type="entry name" value="FeoA"/>
</dbReference>
<dbReference type="Gene3D" id="2.30.30.90">
    <property type="match status" value="2"/>
</dbReference>
<feature type="region of interest" description="Disordered" evidence="2">
    <location>
        <begin position="28"/>
        <end position="47"/>
    </location>
</feature>
<gene>
    <name evidence="4" type="ORF">NG792_10245</name>
</gene>
<dbReference type="SUPFAM" id="SSF50037">
    <property type="entry name" value="C-terminal domain of transcriptional repressors"/>
    <property type="match status" value="2"/>
</dbReference>
<evidence type="ECO:0000313" key="5">
    <source>
        <dbReference type="Proteomes" id="UP001525961"/>
    </source>
</evidence>
<dbReference type="PANTHER" id="PTHR42954">
    <property type="entry name" value="FE(2+) TRANSPORT PROTEIN A"/>
    <property type="match status" value="1"/>
</dbReference>
<evidence type="ECO:0000256" key="1">
    <source>
        <dbReference type="ARBA" id="ARBA00023004"/>
    </source>
</evidence>
<dbReference type="EMBL" id="JAMXFA010000011">
    <property type="protein sequence ID" value="MCT7978084.1"/>
    <property type="molecule type" value="Genomic_DNA"/>
</dbReference>
<accession>A0ABT2N5V1</accession>
<keyword evidence="5" id="KW-1185">Reference proteome</keyword>
<reference evidence="4 5" key="1">
    <citation type="journal article" date="2022" name="Front. Microbiol.">
        <title>High genomic differentiation and limited gene flow indicate recent cryptic speciation within the genus Laspinema (cyanobacteria).</title>
        <authorList>
            <person name="Stanojkovic A."/>
            <person name="Skoupy S."/>
            <person name="Skaloud P."/>
            <person name="Dvorak P."/>
        </authorList>
    </citation>
    <scope>NUCLEOTIDE SEQUENCE [LARGE SCALE GENOMIC DNA]</scope>
    <source>
        <strain evidence="4 5">D3b</strain>
    </source>
</reference>
<dbReference type="SMART" id="SM00899">
    <property type="entry name" value="FeoA"/>
    <property type="match status" value="2"/>
</dbReference>
<dbReference type="InterPro" id="IPR038157">
    <property type="entry name" value="FeoA_core_dom"/>
</dbReference>
<dbReference type="RefSeq" id="WP_261235386.1">
    <property type="nucleotide sequence ID" value="NZ_JAMXFA010000011.1"/>
</dbReference>
<proteinExistence type="predicted"/>
<evidence type="ECO:0000259" key="3">
    <source>
        <dbReference type="SMART" id="SM00899"/>
    </source>
</evidence>
<evidence type="ECO:0000313" key="4">
    <source>
        <dbReference type="EMBL" id="MCT7978084.1"/>
    </source>
</evidence>
<protein>
    <submittedName>
        <fullName evidence="4">Ferrous iron transport protein A</fullName>
    </submittedName>
</protein>
<dbReference type="InterPro" id="IPR007167">
    <property type="entry name" value="Fe-transptr_FeoA-like"/>
</dbReference>
<feature type="domain" description="Ferrous iron transporter FeoA-like" evidence="3">
    <location>
        <begin position="49"/>
        <end position="120"/>
    </location>
</feature>
<keyword evidence="1" id="KW-0408">Iron</keyword>
<feature type="domain" description="Ferrous iron transporter FeoA-like" evidence="3">
    <location>
        <begin position="140"/>
        <end position="213"/>
    </location>
</feature>
<dbReference type="Pfam" id="PF04023">
    <property type="entry name" value="FeoA"/>
    <property type="match status" value="2"/>
</dbReference>
<dbReference type="PANTHER" id="PTHR42954:SF2">
    <property type="entry name" value="FE(2+) TRANSPORT PROTEIN A"/>
    <property type="match status" value="1"/>
</dbReference>
<organism evidence="4 5">
    <name type="scientific">Laspinema olomoucense D3b</name>
    <dbReference type="NCBI Taxonomy" id="2953688"/>
    <lineage>
        <taxon>Bacteria</taxon>
        <taxon>Bacillati</taxon>
        <taxon>Cyanobacteriota</taxon>
        <taxon>Cyanophyceae</taxon>
        <taxon>Oscillatoriophycideae</taxon>
        <taxon>Oscillatoriales</taxon>
        <taxon>Laspinemataceae</taxon>
        <taxon>Laspinema</taxon>
        <taxon>Laspinema olomoucense</taxon>
    </lineage>
</organism>